<evidence type="ECO:0000256" key="11">
    <source>
        <dbReference type="ARBA" id="ARBA00022741"/>
    </source>
</evidence>
<dbReference type="SUPFAM" id="SSF49265">
    <property type="entry name" value="Fibronectin type III"/>
    <property type="match status" value="1"/>
</dbReference>
<dbReference type="InterPro" id="IPR001245">
    <property type="entry name" value="Ser-Thr/Tyr_kinase_cat_dom"/>
</dbReference>
<evidence type="ECO:0000259" key="29">
    <source>
        <dbReference type="PROSITE" id="PS50853"/>
    </source>
</evidence>
<dbReference type="InterPro" id="IPR016257">
    <property type="entry name" value="Tyr_kinase_ephrin_rcpt"/>
</dbReference>
<dbReference type="FunFam" id="2.60.40.1770:FF:000001">
    <property type="entry name" value="Ephrin type-A receptor 5"/>
    <property type="match status" value="1"/>
</dbReference>
<feature type="disulfide bond" evidence="24">
    <location>
        <begin position="77"/>
        <end position="87"/>
    </location>
</feature>
<dbReference type="PROSITE" id="PS00109">
    <property type="entry name" value="PROTEIN_KINASE_TYR"/>
    <property type="match status" value="1"/>
</dbReference>
<dbReference type="FunFam" id="2.60.40.10:FF:000190">
    <property type="entry name" value="Ephrin type-A receptor 7"/>
    <property type="match status" value="1"/>
</dbReference>
<organism evidence="31 32">
    <name type="scientific">Astatotilapia calliptera</name>
    <name type="common">Eastern happy</name>
    <name type="synonym">Chromis callipterus</name>
    <dbReference type="NCBI Taxonomy" id="8154"/>
    <lineage>
        <taxon>Eukaryota</taxon>
        <taxon>Metazoa</taxon>
        <taxon>Chordata</taxon>
        <taxon>Craniata</taxon>
        <taxon>Vertebrata</taxon>
        <taxon>Euteleostomi</taxon>
        <taxon>Actinopterygii</taxon>
        <taxon>Neopterygii</taxon>
        <taxon>Teleostei</taxon>
        <taxon>Neoteleostei</taxon>
        <taxon>Acanthomorphata</taxon>
        <taxon>Ovalentaria</taxon>
        <taxon>Cichlomorphae</taxon>
        <taxon>Cichliformes</taxon>
        <taxon>Cichlidae</taxon>
        <taxon>African cichlids</taxon>
        <taxon>Pseudocrenilabrinae</taxon>
        <taxon>Haplochromini</taxon>
        <taxon>Astatotilapia</taxon>
    </lineage>
</organism>
<dbReference type="CDD" id="cd09548">
    <property type="entry name" value="SAM_EPH-A7"/>
    <property type="match status" value="1"/>
</dbReference>
<dbReference type="FunFam" id="3.30.200.20:FF:000001">
    <property type="entry name" value="Ephrin type-A receptor 5"/>
    <property type="match status" value="1"/>
</dbReference>
<keyword evidence="6" id="KW-0808">Transferase</keyword>
<keyword evidence="16 26" id="KW-0472">Membrane</keyword>
<dbReference type="InterPro" id="IPR001426">
    <property type="entry name" value="Tyr_kinase_rcpt_V_CS"/>
</dbReference>
<comment type="subcellular location">
    <subcellularLocation>
        <location evidence="1">Cell membrane</location>
        <topology evidence="1">Single-pass type I membrane protein</topology>
    </subcellularLocation>
</comment>
<evidence type="ECO:0000259" key="28">
    <source>
        <dbReference type="PROSITE" id="PS50105"/>
    </source>
</evidence>
<dbReference type="InterPro" id="IPR011641">
    <property type="entry name" value="Tyr-kin_ephrin_A/B_rcpt-like"/>
</dbReference>
<keyword evidence="12" id="KW-0418">Kinase</keyword>
<dbReference type="SMART" id="SM00219">
    <property type="entry name" value="TyrKc"/>
    <property type="match status" value="1"/>
</dbReference>
<reference evidence="31 32" key="1">
    <citation type="submission" date="2018-05" db="EMBL/GenBank/DDBJ databases">
        <authorList>
            <person name="Datahose"/>
        </authorList>
    </citation>
    <scope>NUCLEOTIDE SEQUENCE</scope>
</reference>
<feature type="domain" description="Fibronectin type-III" evidence="29">
    <location>
        <begin position="410"/>
        <end position="505"/>
    </location>
</feature>
<evidence type="ECO:0000256" key="4">
    <source>
        <dbReference type="ARBA" id="ARBA00022475"/>
    </source>
</evidence>
<dbReference type="PANTHER" id="PTHR46877:SF9">
    <property type="entry name" value="EPHRIN TYPE-A RECEPTOR 7"/>
    <property type="match status" value="1"/>
</dbReference>
<dbReference type="InterPro" id="IPR020635">
    <property type="entry name" value="Tyr_kinase_cat_dom"/>
</dbReference>
<dbReference type="PROSITE" id="PS00790">
    <property type="entry name" value="RECEPTOR_TYR_KIN_V_1"/>
    <property type="match status" value="1"/>
</dbReference>
<keyword evidence="13 23" id="KW-0067">ATP-binding</keyword>
<keyword evidence="24" id="KW-1015">Disulfide bond</keyword>
<dbReference type="InterPro" id="IPR001660">
    <property type="entry name" value="SAM"/>
</dbReference>
<dbReference type="InterPro" id="IPR001090">
    <property type="entry name" value="Ephrin_rcpt_lig-bd_dom"/>
</dbReference>
<dbReference type="FunFam" id="2.10.50.10:FF:000001">
    <property type="entry name" value="Ephrin type-A receptor 5"/>
    <property type="match status" value="1"/>
</dbReference>
<reference evidence="32" key="2">
    <citation type="submission" date="2023-03" db="EMBL/GenBank/DDBJ databases">
        <authorList>
            <consortium name="Wellcome Sanger Institute Data Sharing"/>
        </authorList>
    </citation>
    <scope>NUCLEOTIDE SEQUENCE [LARGE SCALE GENOMIC DNA]</scope>
</reference>
<dbReference type="InterPro" id="IPR011009">
    <property type="entry name" value="Kinase-like_dom_sf"/>
</dbReference>
<evidence type="ECO:0000256" key="14">
    <source>
        <dbReference type="ARBA" id="ARBA00022902"/>
    </source>
</evidence>
<keyword evidence="9" id="KW-0732">Signal</keyword>
<dbReference type="PIRSF" id="PIRSF000666">
    <property type="entry name" value="TyrPK_ephrin_receptor"/>
    <property type="match status" value="1"/>
</dbReference>
<evidence type="ECO:0000256" key="22">
    <source>
        <dbReference type="PIRSR" id="PIRSR000666-1"/>
    </source>
</evidence>
<dbReference type="AlphaFoldDB" id="A0AAX7VM07"/>
<protein>
    <recommendedName>
        <fullName evidence="21">Ephrin type-A receptor 7</fullName>
        <ecNumber evidence="2">2.7.10.1</ecNumber>
    </recommendedName>
</protein>
<dbReference type="InterPro" id="IPR008979">
    <property type="entry name" value="Galactose-bd-like_sf"/>
</dbReference>
<reference evidence="31" key="3">
    <citation type="submission" date="2025-08" db="UniProtKB">
        <authorList>
            <consortium name="Ensembl"/>
        </authorList>
    </citation>
    <scope>IDENTIFICATION</scope>
</reference>
<name>A0AAX7VM07_ASTCA</name>
<dbReference type="PROSITE" id="PS50011">
    <property type="entry name" value="PROTEIN_KINASE_DOM"/>
    <property type="match status" value="1"/>
</dbReference>
<proteinExistence type="predicted"/>
<dbReference type="PRINTS" id="PR00014">
    <property type="entry name" value="FNTYPEIII"/>
</dbReference>
<dbReference type="Gene3D" id="2.60.40.1770">
    <property type="entry name" value="ephrin a2 ectodomain"/>
    <property type="match status" value="1"/>
</dbReference>
<feature type="active site" description="Proton acceptor" evidence="22">
    <location>
        <position position="746"/>
    </location>
</feature>
<dbReference type="EC" id="2.7.10.1" evidence="2"/>
<dbReference type="Gene3D" id="1.10.510.10">
    <property type="entry name" value="Transferase(Phosphotransferase) domain 1"/>
    <property type="match status" value="1"/>
</dbReference>
<dbReference type="Pfam" id="PF00041">
    <property type="entry name" value="fn3"/>
    <property type="match status" value="2"/>
</dbReference>
<evidence type="ECO:0000256" key="21">
    <source>
        <dbReference type="ARBA" id="ARBA00072209"/>
    </source>
</evidence>
<evidence type="ECO:0000313" key="31">
    <source>
        <dbReference type="Ensembl" id="ENSACLP00000082775.1"/>
    </source>
</evidence>
<evidence type="ECO:0000256" key="9">
    <source>
        <dbReference type="ARBA" id="ARBA00022729"/>
    </source>
</evidence>
<evidence type="ECO:0000256" key="25">
    <source>
        <dbReference type="PROSITE-ProRule" id="PRU10141"/>
    </source>
</evidence>
<dbReference type="PROSITE" id="PS51550">
    <property type="entry name" value="EPH_LBD"/>
    <property type="match status" value="1"/>
</dbReference>
<sequence>VILLDSKAQQTELEWISYPPNGWEEISGLDENYTPIRTYQVCQVMEPNQNNWLRTNWIEKGDAQRIFVELKFTLRDCNSLPGVVGTCKETFNLYYQETDSEVGRSLRENQYVKIDTIAADESFTQGDLGERKMKLNTEVRIIGPLSRRGFYLAFQDVGACIALVSVKVYYKKCWSIIENLATFPDTVTGSEFSSLVEVEGMCVSDAEEEADNSPKMHCSAEGEWLVPIGKCICKAGFHQKGDACEPCGRGFYKSSSQDLQCSRCPVHSFNDREGSWRCDCEDGYYRALSDPPSVACTRPPSAPQNLVYNINQTTVSLEWSPPADTGGRNDVTYRVICHRCSWEPEECVPCGLNVGYSPAQSGLVDTYVTAVDLLAHANYTFEVEAVNGVSDLSRTQRLFAAVSIATGQAAPSQVSEVIKERVQQHSVHLSWQEPQQPNGVITEYEIKYYEKDQKDRIYSTVRSKSTSATVNNLKPSTAYVFQIRAFTEAGYGTFGPRLEITTKEEATGRAYEQNPVIIIAVVAVAGTIILVFMVFGFIIGRRYALAVKFPGTKTYIDPETYEDPNRAVHQFAKELDASCIKIERVIGAGEFGEVCSGRLKLPGKRDVSVAIKTLKVGYTEKQRRDFLCEASIMGQFDHPNVVHLEGVVTRGVQTFCKTCIIRIDLAGKVRLTYHMKLVAFPHLDAVIKGADGKPVMIVIEYMENGSLDAFLRKHDGQFTVIQLVGMLRGIAAGMRYLSDMGYVHRDLAARNILVNCNLVCKVSDFGLSRVIDDDPEAVYTTTGGKIPVRWTAPEAIQYRKFTSASDVWSYGVVMWEVMSYGERPYWDMSNQDVIKAIEEGYRLPAPMDCPPGLHQLMLDCWQKDRAERPKFDQVVGILDKMIRNPNTLKTPVGTCTRPISPLLDQSTPDFTSFRSVGEWLEAIKMERYRDNFTAAGYSSLESVARMSIEDVMSLGITLVGHQKKIMSSIQTMRAQMLHLHGTGVQV</sequence>
<evidence type="ECO:0000259" key="30">
    <source>
        <dbReference type="PROSITE" id="PS51550"/>
    </source>
</evidence>
<dbReference type="FunFam" id="1.10.150.50:FF:000001">
    <property type="entry name" value="Ephrin type-A receptor 5"/>
    <property type="match status" value="1"/>
</dbReference>
<dbReference type="Gene3D" id="3.30.200.20">
    <property type="entry name" value="Phosphorylase Kinase, domain 1"/>
    <property type="match status" value="1"/>
</dbReference>
<keyword evidence="3" id="KW-0217">Developmental protein</keyword>
<evidence type="ECO:0000256" key="15">
    <source>
        <dbReference type="ARBA" id="ARBA00022989"/>
    </source>
</evidence>
<evidence type="ECO:0000259" key="27">
    <source>
        <dbReference type="PROSITE" id="PS50011"/>
    </source>
</evidence>
<evidence type="ECO:0000256" key="23">
    <source>
        <dbReference type="PIRSR" id="PIRSR000666-2"/>
    </source>
</evidence>
<dbReference type="InterPro" id="IPR003961">
    <property type="entry name" value="FN3_dom"/>
</dbReference>
<evidence type="ECO:0000256" key="18">
    <source>
        <dbReference type="ARBA" id="ARBA00023170"/>
    </source>
</evidence>
<dbReference type="SUPFAM" id="SSF47769">
    <property type="entry name" value="SAM/Pointed domain"/>
    <property type="match status" value="1"/>
</dbReference>
<feature type="binding site" evidence="23">
    <location>
        <begin position="586"/>
        <end position="594"/>
    </location>
    <ligand>
        <name>ATP</name>
        <dbReference type="ChEBI" id="CHEBI:30616"/>
    </ligand>
</feature>
<dbReference type="Gene3D" id="2.60.120.260">
    <property type="entry name" value="Galactose-binding domain-like"/>
    <property type="match status" value="1"/>
</dbReference>
<dbReference type="PRINTS" id="PR00109">
    <property type="entry name" value="TYRKINASE"/>
</dbReference>
<dbReference type="PROSITE" id="PS50853">
    <property type="entry name" value="FN3"/>
    <property type="match status" value="2"/>
</dbReference>
<dbReference type="Pfam" id="PF07699">
    <property type="entry name" value="Ephrin_rec_like"/>
    <property type="match status" value="1"/>
</dbReference>
<keyword evidence="15 26" id="KW-1133">Transmembrane helix</keyword>
<evidence type="ECO:0000313" key="32">
    <source>
        <dbReference type="Proteomes" id="UP000265100"/>
    </source>
</evidence>
<evidence type="ECO:0000256" key="16">
    <source>
        <dbReference type="ARBA" id="ARBA00023136"/>
    </source>
</evidence>
<dbReference type="GO" id="GO:0005005">
    <property type="term" value="F:transmembrane-ephrin receptor activity"/>
    <property type="evidence" value="ECO:0007669"/>
    <property type="project" value="TreeGrafter"/>
</dbReference>
<feature type="domain" description="Protein kinase" evidence="27">
    <location>
        <begin position="580"/>
        <end position="882"/>
    </location>
</feature>
<keyword evidence="17" id="KW-0829">Tyrosine-protein kinase</keyword>
<accession>A0AAX7VM07</accession>
<dbReference type="Pfam" id="PF00536">
    <property type="entry name" value="SAM_1"/>
    <property type="match status" value="1"/>
</dbReference>
<dbReference type="InterPro" id="IPR027936">
    <property type="entry name" value="Eph_TM"/>
</dbReference>
<evidence type="ECO:0000256" key="8">
    <source>
        <dbReference type="ARBA" id="ARBA00022703"/>
    </source>
</evidence>
<keyword evidence="19" id="KW-0325">Glycoprotein</keyword>
<dbReference type="PROSITE" id="PS00107">
    <property type="entry name" value="PROTEIN_KINASE_ATP"/>
    <property type="match status" value="1"/>
</dbReference>
<dbReference type="SMART" id="SM00454">
    <property type="entry name" value="SAM"/>
    <property type="match status" value="1"/>
</dbReference>
<dbReference type="SMART" id="SM00060">
    <property type="entry name" value="FN3"/>
    <property type="match status" value="2"/>
</dbReference>
<feature type="domain" description="SAM" evidence="28">
    <location>
        <begin position="911"/>
        <end position="975"/>
    </location>
</feature>
<dbReference type="Pfam" id="PF07714">
    <property type="entry name" value="PK_Tyr_Ser-Thr"/>
    <property type="match status" value="2"/>
</dbReference>
<dbReference type="CDD" id="cd00063">
    <property type="entry name" value="FN3"/>
    <property type="match status" value="2"/>
</dbReference>
<evidence type="ECO:0000256" key="1">
    <source>
        <dbReference type="ARBA" id="ARBA00004251"/>
    </source>
</evidence>
<evidence type="ECO:0000256" key="7">
    <source>
        <dbReference type="ARBA" id="ARBA00022692"/>
    </source>
</evidence>
<feature type="domain" description="Eph LBD" evidence="30">
    <location>
        <begin position="1"/>
        <end position="178"/>
    </location>
</feature>
<dbReference type="Gene3D" id="2.60.40.10">
    <property type="entry name" value="Immunoglobulins"/>
    <property type="match status" value="2"/>
</dbReference>
<keyword evidence="32" id="KW-1185">Reference proteome</keyword>
<feature type="domain" description="Fibronectin type-III" evidence="29">
    <location>
        <begin position="299"/>
        <end position="409"/>
    </location>
</feature>
<dbReference type="Pfam" id="PF14575">
    <property type="entry name" value="EphA2_TM"/>
    <property type="match status" value="1"/>
</dbReference>
<dbReference type="PANTHER" id="PTHR46877">
    <property type="entry name" value="EPH RECEPTOR A5"/>
    <property type="match status" value="1"/>
</dbReference>
<dbReference type="Gene3D" id="2.10.50.10">
    <property type="entry name" value="Tumor Necrosis Factor Receptor, subunit A, domain 2"/>
    <property type="match status" value="1"/>
</dbReference>
<dbReference type="Ensembl" id="ENSACLT00000058473.1">
    <property type="protein sequence ID" value="ENSACLP00000082775.1"/>
    <property type="gene ID" value="ENSACLG00000019736.2"/>
</dbReference>
<keyword evidence="8" id="KW-0053">Apoptosis</keyword>
<dbReference type="GeneTree" id="ENSGT00940000167164"/>
<evidence type="ECO:0000256" key="26">
    <source>
        <dbReference type="SAM" id="Phobius"/>
    </source>
</evidence>
<dbReference type="GO" id="GO:0005886">
    <property type="term" value="C:plasma membrane"/>
    <property type="evidence" value="ECO:0007669"/>
    <property type="project" value="UniProtKB-SubCell"/>
</dbReference>
<evidence type="ECO:0000256" key="19">
    <source>
        <dbReference type="ARBA" id="ARBA00023180"/>
    </source>
</evidence>
<comment type="catalytic activity">
    <reaction evidence="20">
        <text>L-tyrosyl-[protein] + ATP = O-phospho-L-tyrosyl-[protein] + ADP + H(+)</text>
        <dbReference type="Rhea" id="RHEA:10596"/>
        <dbReference type="Rhea" id="RHEA-COMP:10136"/>
        <dbReference type="Rhea" id="RHEA-COMP:20101"/>
        <dbReference type="ChEBI" id="CHEBI:15378"/>
        <dbReference type="ChEBI" id="CHEBI:30616"/>
        <dbReference type="ChEBI" id="CHEBI:46858"/>
        <dbReference type="ChEBI" id="CHEBI:61978"/>
        <dbReference type="ChEBI" id="CHEBI:456216"/>
        <dbReference type="EC" id="2.7.10.1"/>
    </reaction>
</comment>
<dbReference type="GO" id="GO:0006915">
    <property type="term" value="P:apoptotic process"/>
    <property type="evidence" value="ECO:0007669"/>
    <property type="project" value="UniProtKB-KW"/>
</dbReference>
<dbReference type="FunFam" id="1.10.510.10:FF:000130">
    <property type="entry name" value="Ephrin type-A receptor 7"/>
    <property type="match status" value="1"/>
</dbReference>
<keyword evidence="18" id="KW-0675">Receptor</keyword>
<evidence type="ECO:0000256" key="24">
    <source>
        <dbReference type="PIRSR" id="PIRSR000666-3"/>
    </source>
</evidence>
<dbReference type="SMART" id="SM01411">
    <property type="entry name" value="Ephrin_rec_like"/>
    <property type="match status" value="1"/>
</dbReference>
<feature type="transmembrane region" description="Helical" evidence="26">
    <location>
        <begin position="516"/>
        <end position="539"/>
    </location>
</feature>
<dbReference type="GO" id="GO:0007411">
    <property type="term" value="P:axon guidance"/>
    <property type="evidence" value="ECO:0007669"/>
    <property type="project" value="TreeGrafter"/>
</dbReference>
<gene>
    <name evidence="31" type="primary">EPHA7</name>
</gene>
<evidence type="ECO:0000256" key="2">
    <source>
        <dbReference type="ARBA" id="ARBA00011902"/>
    </source>
</evidence>
<reference evidence="31" key="4">
    <citation type="submission" date="2025-09" db="UniProtKB">
        <authorList>
            <consortium name="Ensembl"/>
        </authorList>
    </citation>
    <scope>IDENTIFICATION</scope>
</reference>
<evidence type="ECO:0000256" key="13">
    <source>
        <dbReference type="ARBA" id="ARBA00022840"/>
    </source>
</evidence>
<dbReference type="GO" id="GO:0030425">
    <property type="term" value="C:dendrite"/>
    <property type="evidence" value="ECO:0007669"/>
    <property type="project" value="TreeGrafter"/>
</dbReference>
<keyword evidence="7 26" id="KW-0812">Transmembrane</keyword>
<keyword evidence="11 23" id="KW-0547">Nucleotide-binding</keyword>
<dbReference type="Pfam" id="PF01404">
    <property type="entry name" value="Ephrin_lbd"/>
    <property type="match status" value="1"/>
</dbReference>
<keyword evidence="5" id="KW-0597">Phosphoprotein</keyword>
<evidence type="ECO:0000256" key="10">
    <source>
        <dbReference type="ARBA" id="ARBA00022737"/>
    </source>
</evidence>
<dbReference type="Gene3D" id="1.10.150.50">
    <property type="entry name" value="Transcription Factor, Ets-1"/>
    <property type="match status" value="1"/>
</dbReference>
<dbReference type="Proteomes" id="UP000265100">
    <property type="component" value="Chromosome 15"/>
</dbReference>
<evidence type="ECO:0000256" key="12">
    <source>
        <dbReference type="ARBA" id="ARBA00022777"/>
    </source>
</evidence>
<dbReference type="InterPro" id="IPR008266">
    <property type="entry name" value="Tyr_kinase_AS"/>
</dbReference>
<dbReference type="InterPro" id="IPR013761">
    <property type="entry name" value="SAM/pointed_sf"/>
</dbReference>
<dbReference type="SUPFAM" id="SSF49785">
    <property type="entry name" value="Galactose-binding domain-like"/>
    <property type="match status" value="1"/>
</dbReference>
<dbReference type="PROSITE" id="PS50105">
    <property type="entry name" value="SAM_DOMAIN"/>
    <property type="match status" value="1"/>
</dbReference>
<dbReference type="InterPro" id="IPR017441">
    <property type="entry name" value="Protein_kinase_ATP_BS"/>
</dbReference>
<dbReference type="CDD" id="cd05066">
    <property type="entry name" value="PTKc_EphR_A"/>
    <property type="match status" value="1"/>
</dbReference>
<dbReference type="InterPro" id="IPR000719">
    <property type="entry name" value="Prot_kinase_dom"/>
</dbReference>
<dbReference type="InterPro" id="IPR036116">
    <property type="entry name" value="FN3_sf"/>
</dbReference>
<dbReference type="FunFam" id="2.60.120.260:FF:000001">
    <property type="entry name" value="Ephrin type-A receptor 7"/>
    <property type="match status" value="1"/>
</dbReference>
<evidence type="ECO:0000256" key="6">
    <source>
        <dbReference type="ARBA" id="ARBA00022679"/>
    </source>
</evidence>
<dbReference type="GO" id="GO:0005524">
    <property type="term" value="F:ATP binding"/>
    <property type="evidence" value="ECO:0007669"/>
    <property type="project" value="UniProtKB-UniRule"/>
</dbReference>
<dbReference type="SUPFAM" id="SSF56112">
    <property type="entry name" value="Protein kinase-like (PK-like)"/>
    <property type="match status" value="1"/>
</dbReference>
<dbReference type="FunFam" id="2.60.40.10:FF:000045">
    <property type="entry name" value="Ephrin type-A receptor 5"/>
    <property type="match status" value="1"/>
</dbReference>
<keyword evidence="10" id="KW-0677">Repeat</keyword>
<keyword evidence="4" id="KW-1003">Cell membrane</keyword>
<evidence type="ECO:0000256" key="5">
    <source>
        <dbReference type="ARBA" id="ARBA00022553"/>
    </source>
</evidence>
<dbReference type="CDD" id="cd00185">
    <property type="entry name" value="TNFRSF"/>
    <property type="match status" value="1"/>
</dbReference>
<evidence type="ECO:0000256" key="3">
    <source>
        <dbReference type="ARBA" id="ARBA00022473"/>
    </source>
</evidence>
<evidence type="ECO:0000256" key="17">
    <source>
        <dbReference type="ARBA" id="ARBA00023137"/>
    </source>
</evidence>
<dbReference type="Pfam" id="PF25599">
    <property type="entry name" value="Ephrin_CRD"/>
    <property type="match status" value="1"/>
</dbReference>
<dbReference type="InterPro" id="IPR013783">
    <property type="entry name" value="Ig-like_fold"/>
</dbReference>
<dbReference type="InterPro" id="IPR050449">
    <property type="entry name" value="Ephrin_rcpt_TKs"/>
</dbReference>
<feature type="disulfide bond" evidence="24">
    <location>
        <begin position="42"/>
        <end position="160"/>
    </location>
</feature>
<keyword evidence="14" id="KW-0524">Neurogenesis</keyword>
<evidence type="ECO:0000256" key="20">
    <source>
        <dbReference type="ARBA" id="ARBA00051243"/>
    </source>
</evidence>
<feature type="binding site" evidence="23 25">
    <location>
        <position position="612"/>
    </location>
    <ligand>
        <name>ATP</name>
        <dbReference type="ChEBI" id="CHEBI:30616"/>
    </ligand>
</feature>
<dbReference type="SMART" id="SM00615">
    <property type="entry name" value="EPH_lbd"/>
    <property type="match status" value="1"/>
</dbReference>